<protein>
    <recommendedName>
        <fullName evidence="4">Secreted protein</fullName>
    </recommendedName>
</protein>
<dbReference type="EMBL" id="WNWR01000358">
    <property type="protein sequence ID" value="KAE9981663.1"/>
    <property type="molecule type" value="Genomic_DNA"/>
</dbReference>
<sequence length="97" mass="10817">MRFLSILLSAVLFAQSAFGWYYCCFEVRKKNSNAGYQKIFKSDGVEDWYPYQGCYIFIIKAGPSCASWESQIVRGCDFLKPIGHLGVATANVCPPGS</sequence>
<proteinExistence type="predicted"/>
<feature type="signal peptide" evidence="1">
    <location>
        <begin position="1"/>
        <end position="19"/>
    </location>
</feature>
<organism evidence="2 3">
    <name type="scientific">Venturia inaequalis</name>
    <name type="common">Apple scab fungus</name>
    <dbReference type="NCBI Taxonomy" id="5025"/>
    <lineage>
        <taxon>Eukaryota</taxon>
        <taxon>Fungi</taxon>
        <taxon>Dikarya</taxon>
        <taxon>Ascomycota</taxon>
        <taxon>Pezizomycotina</taxon>
        <taxon>Dothideomycetes</taxon>
        <taxon>Pleosporomycetidae</taxon>
        <taxon>Venturiales</taxon>
        <taxon>Venturiaceae</taxon>
        <taxon>Venturia</taxon>
    </lineage>
</organism>
<comment type="caution">
    <text evidence="2">The sequence shown here is derived from an EMBL/GenBank/DDBJ whole genome shotgun (WGS) entry which is preliminary data.</text>
</comment>
<keyword evidence="3" id="KW-1185">Reference proteome</keyword>
<keyword evidence="1" id="KW-0732">Signal</keyword>
<name>A0A8H3V6Q7_VENIN</name>
<evidence type="ECO:0008006" key="4">
    <source>
        <dbReference type="Google" id="ProtNLM"/>
    </source>
</evidence>
<reference evidence="2 3" key="1">
    <citation type="submission" date="2019-07" db="EMBL/GenBank/DDBJ databases">
        <title>Venturia inaequalis Genome Resource.</title>
        <authorList>
            <person name="Lichtner F.J."/>
        </authorList>
    </citation>
    <scope>NUCLEOTIDE SEQUENCE [LARGE SCALE GENOMIC DNA]</scope>
    <source>
        <strain evidence="2 3">DMI_063113</strain>
    </source>
</reference>
<accession>A0A8H3V6Q7</accession>
<evidence type="ECO:0000313" key="2">
    <source>
        <dbReference type="EMBL" id="KAE9981663.1"/>
    </source>
</evidence>
<feature type="chain" id="PRO_5034730010" description="Secreted protein" evidence="1">
    <location>
        <begin position="20"/>
        <end position="97"/>
    </location>
</feature>
<dbReference type="AlphaFoldDB" id="A0A8H3V6Q7"/>
<dbReference type="Proteomes" id="UP000490939">
    <property type="component" value="Unassembled WGS sequence"/>
</dbReference>
<gene>
    <name evidence="2" type="ORF">EG327_006137</name>
</gene>
<evidence type="ECO:0000313" key="3">
    <source>
        <dbReference type="Proteomes" id="UP000490939"/>
    </source>
</evidence>
<evidence type="ECO:0000256" key="1">
    <source>
        <dbReference type="SAM" id="SignalP"/>
    </source>
</evidence>